<keyword evidence="3 6" id="KW-0812">Transmembrane</keyword>
<keyword evidence="4 6" id="KW-1133">Transmembrane helix</keyword>
<proteinExistence type="inferred from homology"/>
<evidence type="ECO:0000313" key="8">
    <source>
        <dbReference type="Proteomes" id="UP000707138"/>
    </source>
</evidence>
<feature type="transmembrane region" description="Helical" evidence="6">
    <location>
        <begin position="144"/>
        <end position="163"/>
    </location>
</feature>
<evidence type="ECO:0000256" key="5">
    <source>
        <dbReference type="ARBA" id="ARBA00023136"/>
    </source>
</evidence>
<feature type="transmembrane region" description="Helical" evidence="6">
    <location>
        <begin position="368"/>
        <end position="386"/>
    </location>
</feature>
<comment type="similarity">
    <text evidence="2">Belongs to the purine-cytosine permease (2.A.39) family.</text>
</comment>
<feature type="transmembrane region" description="Helical" evidence="6">
    <location>
        <begin position="206"/>
        <end position="227"/>
    </location>
</feature>
<feature type="transmembrane region" description="Helical" evidence="6">
    <location>
        <begin position="339"/>
        <end position="356"/>
    </location>
</feature>
<dbReference type="Gene3D" id="1.10.4160.10">
    <property type="entry name" value="Hydantoin permease"/>
    <property type="match status" value="1"/>
</dbReference>
<evidence type="ECO:0000256" key="4">
    <source>
        <dbReference type="ARBA" id="ARBA00022989"/>
    </source>
</evidence>
<dbReference type="InterPro" id="IPR012732">
    <property type="entry name" value="Thia_CytX"/>
</dbReference>
<dbReference type="InterPro" id="IPR001248">
    <property type="entry name" value="Pur-cyt_permease"/>
</dbReference>
<dbReference type="NCBIfam" id="TIGR02358">
    <property type="entry name" value="thia_cytX"/>
    <property type="match status" value="1"/>
</dbReference>
<gene>
    <name evidence="7" type="primary">cytX</name>
    <name evidence="7" type="ORF">H6A01_05585</name>
</gene>
<dbReference type="Proteomes" id="UP000707138">
    <property type="component" value="Unassembled WGS sequence"/>
</dbReference>
<keyword evidence="8" id="KW-1185">Reference proteome</keyword>
<comment type="caution">
    <text evidence="7">The sequence shown here is derived from an EMBL/GenBank/DDBJ whole genome shotgun (WGS) entry which is preliminary data.</text>
</comment>
<feature type="transmembrane region" description="Helical" evidence="6">
    <location>
        <begin position="175"/>
        <end position="194"/>
    </location>
</feature>
<protein>
    <submittedName>
        <fullName evidence="7">Hydroxymethylpyrimidine transporter CytX</fullName>
    </submittedName>
</protein>
<comment type="subcellular location">
    <subcellularLocation>
        <location evidence="1">Membrane</location>
        <topology evidence="1">Multi-pass membrane protein</topology>
    </subcellularLocation>
</comment>
<accession>A0ABS2GHP6</accession>
<feature type="transmembrane region" description="Helical" evidence="6">
    <location>
        <begin position="75"/>
        <end position="102"/>
    </location>
</feature>
<dbReference type="PANTHER" id="PTHR30569">
    <property type="entry name" value="CYTOSINE TRANSPORTER CODB"/>
    <property type="match status" value="1"/>
</dbReference>
<evidence type="ECO:0000313" key="7">
    <source>
        <dbReference type="EMBL" id="MBM6912792.1"/>
    </source>
</evidence>
<dbReference type="PANTHER" id="PTHR30569:SF0">
    <property type="entry name" value="CYTOSINE PERMEASE"/>
    <property type="match status" value="1"/>
</dbReference>
<dbReference type="EMBL" id="JACJLA010000008">
    <property type="protein sequence ID" value="MBM6912792.1"/>
    <property type="molecule type" value="Genomic_DNA"/>
</dbReference>
<organism evidence="7 8">
    <name type="scientific">Veillonella magna</name>
    <dbReference type="NCBI Taxonomy" id="464322"/>
    <lineage>
        <taxon>Bacteria</taxon>
        <taxon>Bacillati</taxon>
        <taxon>Bacillota</taxon>
        <taxon>Negativicutes</taxon>
        <taxon>Veillonellales</taxon>
        <taxon>Veillonellaceae</taxon>
        <taxon>Veillonella</taxon>
    </lineage>
</organism>
<feature type="transmembrane region" description="Helical" evidence="6">
    <location>
        <begin position="44"/>
        <end position="63"/>
    </location>
</feature>
<evidence type="ECO:0000256" key="2">
    <source>
        <dbReference type="ARBA" id="ARBA00008974"/>
    </source>
</evidence>
<keyword evidence="5 6" id="KW-0472">Membrane</keyword>
<evidence type="ECO:0000256" key="6">
    <source>
        <dbReference type="SAM" id="Phobius"/>
    </source>
</evidence>
<reference evidence="7 8" key="1">
    <citation type="journal article" date="2021" name="Sci. Rep.">
        <title>The distribution of antibiotic resistance genes in chicken gut microbiota commensals.</title>
        <authorList>
            <person name="Juricova H."/>
            <person name="Matiasovicova J."/>
            <person name="Kubasova T."/>
            <person name="Cejkova D."/>
            <person name="Rychlik I."/>
        </authorList>
    </citation>
    <scope>NUCLEOTIDE SEQUENCE [LARGE SCALE GENOMIC DNA]</scope>
    <source>
        <strain evidence="7 8">An537</strain>
    </source>
</reference>
<dbReference type="RefSeq" id="WP_205087836.1">
    <property type="nucleotide sequence ID" value="NZ_JACJLA010000008.1"/>
</dbReference>
<feature type="transmembrane region" description="Helical" evidence="6">
    <location>
        <begin position="12"/>
        <end position="32"/>
    </location>
</feature>
<evidence type="ECO:0000256" key="1">
    <source>
        <dbReference type="ARBA" id="ARBA00004141"/>
    </source>
</evidence>
<feature type="transmembrane region" description="Helical" evidence="6">
    <location>
        <begin position="286"/>
        <end position="304"/>
    </location>
</feature>
<name>A0ABS2GHP6_9FIRM</name>
<sequence>MSTSSGTSVFRNMLIWFGAAISIAEIMTGTYYATLGMMRGLEAIVIGHIIGGILLFGAGLIGAKERKSAMETVKSCFGGYGAMLFIILNIVQLVGWTAIMIYDGSISAAAAFGTAPELWAAVIGILILGWLYIGLDGFTKINTVVMAALFIMCLVLGHLIWSGSGESLVPIDDSLSFSSAIELSIAMPLSWLPLISDYTRRAKKPVAATAASAITYCVISMFMYVIGMSAAMYTGETNIALLMTGAGLGVVGLFVVVFSTVTTTFMDAYSAGVSSESLSSHIKGRGAAVVVTIVGTIAAMLYPMDNIMDFLFFIGSVFGPMISVLLANYFFLKRRDVTGAWDWGNVIVWLIGFIAYRELLTMDMPWGPTLWAMGLTMVLTVIVGKLRAGRTVQA</sequence>
<dbReference type="InterPro" id="IPR030191">
    <property type="entry name" value="CodB"/>
</dbReference>
<feature type="transmembrane region" description="Helical" evidence="6">
    <location>
        <begin position="310"/>
        <end position="332"/>
    </location>
</feature>
<evidence type="ECO:0000256" key="3">
    <source>
        <dbReference type="ARBA" id="ARBA00022692"/>
    </source>
</evidence>
<feature type="transmembrane region" description="Helical" evidence="6">
    <location>
        <begin position="239"/>
        <end position="265"/>
    </location>
</feature>
<feature type="transmembrane region" description="Helical" evidence="6">
    <location>
        <begin position="108"/>
        <end position="132"/>
    </location>
</feature>
<dbReference type="Pfam" id="PF02133">
    <property type="entry name" value="Transp_cyt_pur"/>
    <property type="match status" value="1"/>
</dbReference>